<dbReference type="GO" id="GO:0031146">
    <property type="term" value="P:SCF-dependent proteasomal ubiquitin-dependent protein catabolic process"/>
    <property type="evidence" value="ECO:0007669"/>
    <property type="project" value="TreeGrafter"/>
</dbReference>
<protein>
    <submittedName>
        <fullName evidence="1">Hypp502 protein</fullName>
    </submittedName>
</protein>
<dbReference type="Proteomes" id="UP000838412">
    <property type="component" value="Chromosome 1"/>
</dbReference>
<dbReference type="AlphaFoldDB" id="A0A8J9YPZ4"/>
<dbReference type="OrthoDB" id="6350214at2759"/>
<dbReference type="PANTHER" id="PTHR13318">
    <property type="entry name" value="PARTNER OF PAIRED, ISOFORM B-RELATED"/>
    <property type="match status" value="1"/>
</dbReference>
<keyword evidence="2" id="KW-1185">Reference proteome</keyword>
<dbReference type="InterPro" id="IPR006553">
    <property type="entry name" value="Leu-rich_rpt_Cys-con_subtyp"/>
</dbReference>
<dbReference type="EMBL" id="OV696686">
    <property type="protein sequence ID" value="CAH1232765.1"/>
    <property type="molecule type" value="Genomic_DNA"/>
</dbReference>
<dbReference type="PANTHER" id="PTHR13318:SF247">
    <property type="entry name" value="GH16156P"/>
    <property type="match status" value="1"/>
</dbReference>
<reference evidence="1" key="1">
    <citation type="submission" date="2022-01" db="EMBL/GenBank/DDBJ databases">
        <authorList>
            <person name="Braso-Vives M."/>
        </authorList>
    </citation>
    <scope>NUCLEOTIDE SEQUENCE</scope>
</reference>
<sequence>MTQDRGIGQPVVFQTTIIWSYLTTIFWIHSRMPVLKAPPTLKTSCLDVVCRLPGDEWGRPHIAVWLPKITSDTRQPHNLCANLYQSLLDHLIQTEQLQSWHLNYVAHDRLTCLRFEKCLDIIDVDSAKLISMRCPNLEDVSLLGRKQLPVRSIQLMLGSFAHLRVLDINYTKADDTTMMTLARGCPELQELRIMKTNVTDVGLFELCGLGESGEGCKKVTKLWMYDLTKVTLFGVSYVIRALKELKELYTEHNIGFVVYGIYQECLLHNLPLSPLKLDYVSFSSATAKDSPGEKTFTPAPASYIKALKLCPNLTNLVINVEMVADIDEEVLLSLFQLKILALADSNPELSNGTFQRDVIPFLSKVGAMLEKVTLIDFSEVDVLAVASHCPVVLSLAFQNVQGVAEEPVRQVKDSVFQSIEYFQLDIYVDDVPEESVHYQLERVLKNAPKLKRLHLEYVHCFTDDFMTDVMKYNKFESLQTLKLIECHCITRKTIEALMNTANNFSELMAVNCEKLKTTDLEYLRKLAAWRNISFSVVEGYGKNYHDSESDVDENDNGEEQWEEM</sequence>
<dbReference type="InterPro" id="IPR032675">
    <property type="entry name" value="LRR_dom_sf"/>
</dbReference>
<name>A0A8J9YPZ4_BRALA</name>
<organism evidence="1 2">
    <name type="scientific">Branchiostoma lanceolatum</name>
    <name type="common">Common lancelet</name>
    <name type="synonym">Amphioxus lanceolatum</name>
    <dbReference type="NCBI Taxonomy" id="7740"/>
    <lineage>
        <taxon>Eukaryota</taxon>
        <taxon>Metazoa</taxon>
        <taxon>Chordata</taxon>
        <taxon>Cephalochordata</taxon>
        <taxon>Leptocardii</taxon>
        <taxon>Amphioxiformes</taxon>
        <taxon>Branchiostomatidae</taxon>
        <taxon>Branchiostoma</taxon>
    </lineage>
</organism>
<dbReference type="Gene3D" id="3.80.10.10">
    <property type="entry name" value="Ribonuclease Inhibitor"/>
    <property type="match status" value="2"/>
</dbReference>
<proteinExistence type="predicted"/>
<dbReference type="SMART" id="SM00367">
    <property type="entry name" value="LRR_CC"/>
    <property type="match status" value="4"/>
</dbReference>
<gene>
    <name evidence="1" type="primary">Hypp502</name>
    <name evidence="1" type="ORF">BLAG_LOCUS1741</name>
</gene>
<dbReference type="FunFam" id="3.80.10.10:FF:002237">
    <property type="entry name" value="Uncharacterized protein"/>
    <property type="match status" value="1"/>
</dbReference>
<dbReference type="SUPFAM" id="SSF52047">
    <property type="entry name" value="RNI-like"/>
    <property type="match status" value="1"/>
</dbReference>
<accession>A0A8J9YPZ4</accession>
<evidence type="ECO:0000313" key="2">
    <source>
        <dbReference type="Proteomes" id="UP000838412"/>
    </source>
</evidence>
<evidence type="ECO:0000313" key="1">
    <source>
        <dbReference type="EMBL" id="CAH1232765.1"/>
    </source>
</evidence>
<dbReference type="GO" id="GO:0019005">
    <property type="term" value="C:SCF ubiquitin ligase complex"/>
    <property type="evidence" value="ECO:0007669"/>
    <property type="project" value="TreeGrafter"/>
</dbReference>